<evidence type="ECO:0000313" key="8">
    <source>
        <dbReference type="EMBL" id="APT92379.1"/>
    </source>
</evidence>
<dbReference type="STRING" id="161895.CPHO_05140"/>
<keyword evidence="3" id="KW-0547">Nucleotide-binding</keyword>
<dbReference type="RefSeq" id="WP_075733781.1">
    <property type="nucleotide sequence ID" value="NZ_VXKJ01000037.1"/>
</dbReference>
<sequence length="320" mass="33581">MIVTLTPSPSIDATLRLDSSLKVGSVNRAIDVTRVAGGKGVNVSHAIHAAGSETVAIFPAADTDPFIQLARQSDFPFVNVPMGAAVRTNTTLTDPDGFTTKANGPGPVLSAEDQQAIIDQLSQASRTADYVVLAGSLPGGVDEAWYATLIQVVHAANPRAKVALDTSDKNLKALYRTLDRAMPDLIKPNGMELGQLVGEDGDYLEELARYGDYREVARAARNVNAWGISEVLVTLGAAGAILVTHTGAWVAKPPEIEIRSTVGAGDSALAGFILAREQGKDYLESLRTAVAYGTAAAGLPGTSVPRPEHIDLEGTKVTEL</sequence>
<name>A0A1L7D2L1_9CORY</name>
<proteinExistence type="inferred from homology"/>
<evidence type="ECO:0000256" key="6">
    <source>
        <dbReference type="PIRNR" id="PIRNR000535"/>
    </source>
</evidence>
<dbReference type="Pfam" id="PF00294">
    <property type="entry name" value="PfkB"/>
    <property type="match status" value="1"/>
</dbReference>
<dbReference type="PANTHER" id="PTHR46566">
    <property type="entry name" value="1-PHOSPHOFRUCTOKINASE-RELATED"/>
    <property type="match status" value="1"/>
</dbReference>
<evidence type="ECO:0000313" key="9">
    <source>
        <dbReference type="Proteomes" id="UP000185491"/>
    </source>
</evidence>
<reference evidence="8 9" key="1">
    <citation type="submission" date="2014-08" db="EMBL/GenBank/DDBJ databases">
        <title>Complete genome sequence of Corynebacterium phocae M408/89/1(T)(=DSM 44612(T)), isolated from the common seal (Phoca vitulina).</title>
        <authorList>
            <person name="Ruckert C."/>
            <person name="Albersmeier A."/>
            <person name="Winkler A."/>
            <person name="Kalinowski J."/>
        </authorList>
    </citation>
    <scope>NUCLEOTIDE SEQUENCE [LARGE SCALE GENOMIC DNA]</scope>
    <source>
        <strain evidence="8 9">M408/89/1</strain>
    </source>
</reference>
<dbReference type="SUPFAM" id="SSF53613">
    <property type="entry name" value="Ribokinase-like"/>
    <property type="match status" value="1"/>
</dbReference>
<evidence type="ECO:0000259" key="7">
    <source>
        <dbReference type="Pfam" id="PF00294"/>
    </source>
</evidence>
<dbReference type="InterPro" id="IPR002173">
    <property type="entry name" value="Carboh/pur_kinase_PfkB_CS"/>
</dbReference>
<dbReference type="NCBIfam" id="TIGR03168">
    <property type="entry name" value="1-PFK"/>
    <property type="match status" value="1"/>
</dbReference>
<dbReference type="InterPro" id="IPR017583">
    <property type="entry name" value="Tagatose/fructose_Pkinase"/>
</dbReference>
<dbReference type="GO" id="GO:0005524">
    <property type="term" value="F:ATP binding"/>
    <property type="evidence" value="ECO:0007669"/>
    <property type="project" value="UniProtKB-KW"/>
</dbReference>
<dbReference type="OrthoDB" id="9801219at2"/>
<dbReference type="Proteomes" id="UP000185491">
    <property type="component" value="Chromosome"/>
</dbReference>
<keyword evidence="4 8" id="KW-0418">Kinase</keyword>
<keyword evidence="5" id="KW-0067">ATP-binding</keyword>
<accession>A0A1L7D2L1</accession>
<evidence type="ECO:0000256" key="3">
    <source>
        <dbReference type="ARBA" id="ARBA00022741"/>
    </source>
</evidence>
<keyword evidence="9" id="KW-1185">Reference proteome</keyword>
<feature type="domain" description="Carbohydrate kinase PfkB" evidence="7">
    <location>
        <begin position="20"/>
        <end position="307"/>
    </location>
</feature>
<dbReference type="EMBL" id="CP009249">
    <property type="protein sequence ID" value="APT92379.1"/>
    <property type="molecule type" value="Genomic_DNA"/>
</dbReference>
<evidence type="ECO:0000256" key="2">
    <source>
        <dbReference type="ARBA" id="ARBA00022679"/>
    </source>
</evidence>
<dbReference type="Gene3D" id="3.40.1190.20">
    <property type="match status" value="1"/>
</dbReference>
<dbReference type="InterPro" id="IPR011611">
    <property type="entry name" value="PfkB_dom"/>
</dbReference>
<dbReference type="AlphaFoldDB" id="A0A1L7D2L1"/>
<dbReference type="PIRSF" id="PIRSF000535">
    <property type="entry name" value="1PFK/6PFK/LacC"/>
    <property type="match status" value="1"/>
</dbReference>
<organism evidence="8 9">
    <name type="scientific">Corynebacterium phocae</name>
    <dbReference type="NCBI Taxonomy" id="161895"/>
    <lineage>
        <taxon>Bacteria</taxon>
        <taxon>Bacillati</taxon>
        <taxon>Actinomycetota</taxon>
        <taxon>Actinomycetes</taxon>
        <taxon>Mycobacteriales</taxon>
        <taxon>Corynebacteriaceae</taxon>
        <taxon>Corynebacterium</taxon>
    </lineage>
</organism>
<evidence type="ECO:0000256" key="4">
    <source>
        <dbReference type="ARBA" id="ARBA00022777"/>
    </source>
</evidence>
<gene>
    <name evidence="8" type="ORF">CPHO_05140</name>
</gene>
<evidence type="ECO:0000256" key="5">
    <source>
        <dbReference type="ARBA" id="ARBA00022840"/>
    </source>
</evidence>
<dbReference type="GO" id="GO:0005829">
    <property type="term" value="C:cytosol"/>
    <property type="evidence" value="ECO:0007669"/>
    <property type="project" value="TreeGrafter"/>
</dbReference>
<dbReference type="GO" id="GO:0008443">
    <property type="term" value="F:phosphofructokinase activity"/>
    <property type="evidence" value="ECO:0007669"/>
    <property type="project" value="TreeGrafter"/>
</dbReference>
<comment type="similarity">
    <text evidence="1">Belongs to the carbohydrate kinase PfkB family.</text>
</comment>
<protein>
    <submittedName>
        <fullName evidence="8">Phosphofructokinase</fullName>
    </submittedName>
</protein>
<dbReference type="PROSITE" id="PS00584">
    <property type="entry name" value="PFKB_KINASES_2"/>
    <property type="match status" value="1"/>
</dbReference>
<dbReference type="InterPro" id="IPR029056">
    <property type="entry name" value="Ribokinase-like"/>
</dbReference>
<dbReference type="PANTHER" id="PTHR46566:SF5">
    <property type="entry name" value="1-PHOSPHOFRUCTOKINASE"/>
    <property type="match status" value="1"/>
</dbReference>
<keyword evidence="2 6" id="KW-0808">Transferase</keyword>
<evidence type="ECO:0000256" key="1">
    <source>
        <dbReference type="ARBA" id="ARBA00010688"/>
    </source>
</evidence>
<dbReference type="KEGG" id="cpho:CPHO_05140"/>
<dbReference type="CDD" id="cd01164">
    <property type="entry name" value="FruK_PfkB_like"/>
    <property type="match status" value="1"/>
</dbReference>